<dbReference type="KEGG" id="ein:Eint_061590"/>
<protein>
    <submittedName>
        <fullName evidence="3">Uncharacterized protein</fullName>
    </submittedName>
</protein>
<dbReference type="RefSeq" id="XP_003073123.1">
    <property type="nucleotide sequence ID" value="XM_003073077.1"/>
</dbReference>
<dbReference type="EMBL" id="CP001947">
    <property type="protein sequence ID" value="ADM11763.1"/>
    <property type="molecule type" value="Genomic_DNA"/>
</dbReference>
<comment type="similarity">
    <text evidence="1">Belongs to the UPF0329 family.</text>
</comment>
<evidence type="ECO:0000313" key="4">
    <source>
        <dbReference type="Proteomes" id="UP000002313"/>
    </source>
</evidence>
<accession>E0S7C8</accession>
<dbReference type="VEuPathDB" id="MicrosporidiaDB:Eint_061590"/>
<reference evidence="3 4" key="1">
    <citation type="journal article" date="2010" name="Nat. Commun.">
        <title>The complete sequence of the smallest known nuclear genome from the microsporidian Encephalitozoon intestinalis.</title>
        <authorList>
            <person name="Corradi N."/>
            <person name="Pombert J.-F."/>
            <person name="Farinelli L."/>
            <person name="Didier E.S."/>
            <person name="Keeling P.J."/>
        </authorList>
    </citation>
    <scope>NUCLEOTIDE SEQUENCE [LARGE SCALE GENOMIC DNA]</scope>
    <source>
        <strain evidence="3 4">ATCC 50506</strain>
    </source>
</reference>
<reference evidence="3 4" key="2">
    <citation type="journal article" date="2012" name="Proc. Natl. Acad. Sci. U.S.A.">
        <title>Gain and loss of multiple functionally related, horizontally transferred genes in the reduced genomes of two microsporidian parasites.</title>
        <authorList>
            <person name="Pombert J.-F."/>
            <person name="Selman M."/>
            <person name="Burki F."/>
            <person name="Bardell F.T."/>
            <person name="Farinelli L."/>
            <person name="Solter L.F."/>
            <person name="Whitman D.W."/>
            <person name="Weiss L.M."/>
            <person name="Corradi N."/>
            <person name="Keeling P.J."/>
        </authorList>
    </citation>
    <scope>NUCLEOTIDE SEQUENCE [LARGE SCALE GENOMIC DNA]</scope>
    <source>
        <strain evidence="3 4">ATCC 50506</strain>
    </source>
</reference>
<dbReference type="GeneID" id="9697940"/>
<keyword evidence="4" id="KW-1185">Reference proteome</keyword>
<keyword evidence="2" id="KW-0732">Signal</keyword>
<name>E0S7C8_ENCIT</name>
<dbReference type="Proteomes" id="UP000002313">
    <property type="component" value="Chromosome VI"/>
</dbReference>
<gene>
    <name evidence="3" type="ORF">Eint_061590</name>
</gene>
<evidence type="ECO:0000313" key="3">
    <source>
        <dbReference type="EMBL" id="ADM11763.1"/>
    </source>
</evidence>
<dbReference type="InterPro" id="IPR022115">
    <property type="entry name" value="DUF3654"/>
</dbReference>
<dbReference type="AlphaFoldDB" id="E0S7C8"/>
<dbReference type="HOGENOM" id="CLU_1156375_0_0_1"/>
<feature type="signal peptide" evidence="2">
    <location>
        <begin position="1"/>
        <end position="17"/>
    </location>
</feature>
<proteinExistence type="inferred from homology"/>
<feature type="chain" id="PRO_5003140104" evidence="2">
    <location>
        <begin position="18"/>
        <end position="240"/>
    </location>
</feature>
<evidence type="ECO:0000256" key="1">
    <source>
        <dbReference type="ARBA" id="ARBA00009465"/>
    </source>
</evidence>
<dbReference type="OrthoDB" id="2200041at2759"/>
<organism evidence="3 4">
    <name type="scientific">Encephalitozoon intestinalis (strain ATCC 50506)</name>
    <name type="common">Microsporidian parasite</name>
    <name type="synonym">Septata intestinalis</name>
    <dbReference type="NCBI Taxonomy" id="876142"/>
    <lineage>
        <taxon>Eukaryota</taxon>
        <taxon>Fungi</taxon>
        <taxon>Fungi incertae sedis</taxon>
        <taxon>Microsporidia</taxon>
        <taxon>Unikaryonidae</taxon>
        <taxon>Encephalitozoon</taxon>
    </lineage>
</organism>
<evidence type="ECO:0000256" key="2">
    <source>
        <dbReference type="SAM" id="SignalP"/>
    </source>
</evidence>
<dbReference type="Pfam" id="PF12376">
    <property type="entry name" value="DUF3654"/>
    <property type="match status" value="1"/>
</dbReference>
<sequence length="240" mass="28225">MQLVWIFILFDILFTSAIEEVKKAWEKGMSRELNSSEVKRLEEELGNVAGMDMNGLIPLIFHENEVIVSPVTKYRDIEDSKRKYVENIIERLPSLAWESMVGIYVPKHADWIWKLMNDIFFKGKYRDNFDVLDTYRGGKSKRLEPRLVDLIMNIFKRNAEMLKDFGESLSNEAKKKMGEISKNMDSKKREKEEEILTKVQIYGKSLCTKSKKEQIIKAQKIVCDACVYLWERERQNKLPS</sequence>